<dbReference type="OrthoDB" id="662260at2759"/>
<dbReference type="Pfam" id="PF13812">
    <property type="entry name" value="PPR_3"/>
    <property type="match status" value="1"/>
</dbReference>
<dbReference type="GO" id="GO:0000373">
    <property type="term" value="P:Group II intron splicing"/>
    <property type="evidence" value="ECO:0007669"/>
    <property type="project" value="InterPro"/>
</dbReference>
<name>W1PUP5_AMBTC</name>
<dbReference type="OMA" id="WYKPQVS"/>
<keyword evidence="3" id="KW-1185">Reference proteome</keyword>
<dbReference type="Gramene" id="ERN11554">
    <property type="protein sequence ID" value="ERN11554"/>
    <property type="gene ID" value="AMTR_s00022p00153560"/>
</dbReference>
<reference evidence="3" key="1">
    <citation type="journal article" date="2013" name="Science">
        <title>The Amborella genome and the evolution of flowering plants.</title>
        <authorList>
            <consortium name="Amborella Genome Project"/>
        </authorList>
    </citation>
    <scope>NUCLEOTIDE SEQUENCE [LARGE SCALE GENOMIC DNA]</scope>
</reference>
<dbReference type="InterPro" id="IPR044190">
    <property type="entry name" value="THA8-like"/>
</dbReference>
<dbReference type="InterPro" id="IPR002885">
    <property type="entry name" value="PPR_rpt"/>
</dbReference>
<evidence type="ECO:0000313" key="3">
    <source>
        <dbReference type="Proteomes" id="UP000017836"/>
    </source>
</evidence>
<accession>W1PUP5</accession>
<dbReference type="Proteomes" id="UP000017836">
    <property type="component" value="Unassembled WGS sequence"/>
</dbReference>
<keyword evidence="1" id="KW-0677">Repeat</keyword>
<dbReference type="HOGENOM" id="CLU_081958_1_0_1"/>
<evidence type="ECO:0008006" key="4">
    <source>
        <dbReference type="Google" id="ProtNLM"/>
    </source>
</evidence>
<dbReference type="PANTHER" id="PTHR47594">
    <property type="entry name" value="PPR CONTAINING PLANT-LIKE PROTEIN"/>
    <property type="match status" value="1"/>
</dbReference>
<organism evidence="2 3">
    <name type="scientific">Amborella trichopoda</name>
    <dbReference type="NCBI Taxonomy" id="13333"/>
    <lineage>
        <taxon>Eukaryota</taxon>
        <taxon>Viridiplantae</taxon>
        <taxon>Streptophyta</taxon>
        <taxon>Embryophyta</taxon>
        <taxon>Tracheophyta</taxon>
        <taxon>Spermatophyta</taxon>
        <taxon>Magnoliopsida</taxon>
        <taxon>Amborellales</taxon>
        <taxon>Amborellaceae</taxon>
        <taxon>Amborella</taxon>
    </lineage>
</organism>
<dbReference type="AlphaFoldDB" id="W1PUP5"/>
<dbReference type="EMBL" id="KI392687">
    <property type="protein sequence ID" value="ERN11554.1"/>
    <property type="molecule type" value="Genomic_DNA"/>
</dbReference>
<gene>
    <name evidence="2" type="ORF">AMTR_s00022p00153560</name>
</gene>
<protein>
    <recommendedName>
        <fullName evidence="4">Pentacotripeptide-repeat region of PRORP domain-containing protein</fullName>
    </recommendedName>
</protein>
<evidence type="ECO:0000256" key="1">
    <source>
        <dbReference type="ARBA" id="ARBA00022737"/>
    </source>
</evidence>
<evidence type="ECO:0000313" key="2">
    <source>
        <dbReference type="EMBL" id="ERN11554.1"/>
    </source>
</evidence>
<dbReference type="PANTHER" id="PTHR47594:SF4">
    <property type="entry name" value="OS04G0475500 PROTEIN"/>
    <property type="match status" value="1"/>
</dbReference>
<dbReference type="eggNOG" id="ENOG502RWQJ">
    <property type="taxonomic scope" value="Eukaryota"/>
</dbReference>
<dbReference type="GO" id="GO:0003723">
    <property type="term" value="F:RNA binding"/>
    <property type="evidence" value="ECO:0007669"/>
    <property type="project" value="InterPro"/>
</dbReference>
<dbReference type="GO" id="GO:0009658">
    <property type="term" value="P:chloroplast organization"/>
    <property type="evidence" value="ECO:0007669"/>
    <property type="project" value="InterPro"/>
</dbReference>
<dbReference type="InterPro" id="IPR011990">
    <property type="entry name" value="TPR-like_helical_dom_sf"/>
</dbReference>
<proteinExistence type="predicted"/>
<dbReference type="Gene3D" id="1.25.40.10">
    <property type="entry name" value="Tetratricopeptide repeat domain"/>
    <property type="match status" value="1"/>
</dbReference>
<dbReference type="KEGG" id="atr:18439752"/>
<sequence length="277" mass="32042">MSYCLPPLKSQVKTLDFYAQHRLCKLSIPVYQKRVDSLDFHGGYRFLEVPGGASEKLQFLGFRFKQAVHFMRDRSKNRKPLQKGRNLSIEGIQTVQALKRAKKDEDSLRKVFVTKVRRLIKLDMISVLRELQRQNEGELALQVFEDVRKEYWYKPQVSLYADMIAVLARNGSFEKVKLLFSDLKMEILEGDIEGFNGLLRTFIEFGMAGAATECYHLMRKVQCEPDKSTFMILINGLESLGNFDFASKLRSEAEKYFGDLEFFLEENEGTAMALTRS</sequence>